<dbReference type="STRING" id="1798542.A3F54_04680"/>
<dbReference type="PROSITE" id="PS00893">
    <property type="entry name" value="NUDIX_BOX"/>
    <property type="match status" value="1"/>
</dbReference>
<dbReference type="Pfam" id="PF00293">
    <property type="entry name" value="NUDIX"/>
    <property type="match status" value="1"/>
</dbReference>
<dbReference type="EMBL" id="MHKD01000041">
    <property type="protein sequence ID" value="OGY81838.1"/>
    <property type="molecule type" value="Genomic_DNA"/>
</dbReference>
<name>A0A1G2AY65_9BACT</name>
<dbReference type="InterPro" id="IPR000086">
    <property type="entry name" value="NUDIX_hydrolase_dom"/>
</dbReference>
<organism evidence="3 4">
    <name type="scientific">Candidatus Kerfeldbacteria bacterium RIFCSPHIGHO2_12_FULL_48_17</name>
    <dbReference type="NCBI Taxonomy" id="1798542"/>
    <lineage>
        <taxon>Bacteria</taxon>
        <taxon>Candidatus Kerfeldiibacteriota</taxon>
    </lineage>
</organism>
<sequence>MKHISLRQLNDFRRAGLRPQVVGCFVKDRQVLFVYVKKHKLWQLPQGGVENNETLEAALEREMTEELGPSFMKHAAKKRHPMGEDVLQFPKKAHNTRDLRTDSGKSIKMRGKKYFFFAIPVGKKTLRLRETEFNDYRWLGYIDALNLTDTIYQKEKQKKTQGILKNLRQHGWL</sequence>
<evidence type="ECO:0000313" key="4">
    <source>
        <dbReference type="Proteomes" id="UP000176952"/>
    </source>
</evidence>
<reference evidence="3 4" key="1">
    <citation type="journal article" date="2016" name="Nat. Commun.">
        <title>Thousands of microbial genomes shed light on interconnected biogeochemical processes in an aquifer system.</title>
        <authorList>
            <person name="Anantharaman K."/>
            <person name="Brown C.T."/>
            <person name="Hug L.A."/>
            <person name="Sharon I."/>
            <person name="Castelle C.J."/>
            <person name="Probst A.J."/>
            <person name="Thomas B.C."/>
            <person name="Singh A."/>
            <person name="Wilkins M.J."/>
            <person name="Karaoz U."/>
            <person name="Brodie E.L."/>
            <person name="Williams K.H."/>
            <person name="Hubbard S.S."/>
            <person name="Banfield J.F."/>
        </authorList>
    </citation>
    <scope>NUCLEOTIDE SEQUENCE [LARGE SCALE GENOMIC DNA]</scope>
</reference>
<feature type="domain" description="Nudix hydrolase" evidence="2">
    <location>
        <begin position="16"/>
        <end position="165"/>
    </location>
</feature>
<accession>A0A1G2AY65</accession>
<dbReference type="Gene3D" id="3.90.79.10">
    <property type="entry name" value="Nucleoside Triphosphate Pyrophosphohydrolase"/>
    <property type="match status" value="1"/>
</dbReference>
<dbReference type="GO" id="GO:0016787">
    <property type="term" value="F:hydrolase activity"/>
    <property type="evidence" value="ECO:0007669"/>
    <property type="project" value="UniProtKB-KW"/>
</dbReference>
<evidence type="ECO:0000313" key="3">
    <source>
        <dbReference type="EMBL" id="OGY81838.1"/>
    </source>
</evidence>
<dbReference type="InterPro" id="IPR020084">
    <property type="entry name" value="NUDIX_hydrolase_CS"/>
</dbReference>
<protein>
    <recommendedName>
        <fullName evidence="2">Nudix hydrolase domain-containing protein</fullName>
    </recommendedName>
</protein>
<evidence type="ECO:0000259" key="2">
    <source>
        <dbReference type="PROSITE" id="PS51462"/>
    </source>
</evidence>
<dbReference type="InterPro" id="IPR015797">
    <property type="entry name" value="NUDIX_hydrolase-like_dom_sf"/>
</dbReference>
<dbReference type="CDD" id="cd02883">
    <property type="entry name" value="NUDIX_Hydrolase"/>
    <property type="match status" value="1"/>
</dbReference>
<proteinExistence type="predicted"/>
<comment type="caution">
    <text evidence="3">The sequence shown here is derived from an EMBL/GenBank/DDBJ whole genome shotgun (WGS) entry which is preliminary data.</text>
</comment>
<evidence type="ECO:0000256" key="1">
    <source>
        <dbReference type="ARBA" id="ARBA00022801"/>
    </source>
</evidence>
<gene>
    <name evidence="3" type="ORF">A3F54_04680</name>
</gene>
<dbReference type="Proteomes" id="UP000176952">
    <property type="component" value="Unassembled WGS sequence"/>
</dbReference>
<dbReference type="AlphaFoldDB" id="A0A1G2AY65"/>
<keyword evidence="1" id="KW-0378">Hydrolase</keyword>
<dbReference type="PROSITE" id="PS51462">
    <property type="entry name" value="NUDIX"/>
    <property type="match status" value="1"/>
</dbReference>
<dbReference type="PANTHER" id="PTHR43736">
    <property type="entry name" value="ADP-RIBOSE PYROPHOSPHATASE"/>
    <property type="match status" value="1"/>
</dbReference>
<dbReference type="SUPFAM" id="SSF55811">
    <property type="entry name" value="Nudix"/>
    <property type="match status" value="1"/>
</dbReference>
<dbReference type="PANTHER" id="PTHR43736:SF1">
    <property type="entry name" value="DIHYDRONEOPTERIN TRIPHOSPHATE DIPHOSPHATASE"/>
    <property type="match status" value="1"/>
</dbReference>